<evidence type="ECO:0000259" key="1">
    <source>
        <dbReference type="Pfam" id="PF07463"/>
    </source>
</evidence>
<protein>
    <submittedName>
        <fullName evidence="2">HNH endonuclease</fullName>
    </submittedName>
</protein>
<accession>A0ABS9IDS0</accession>
<gene>
    <name evidence="2" type="ORF">L4G47_25560</name>
</gene>
<comment type="caution">
    <text evidence="2">The sequence shown here is derived from an EMBL/GenBank/DDBJ whole genome shotgun (WGS) entry which is preliminary data.</text>
</comment>
<dbReference type="EMBL" id="JAKJXH010000048">
    <property type="protein sequence ID" value="MCF7545564.1"/>
    <property type="molecule type" value="Genomic_DNA"/>
</dbReference>
<proteinExistence type="predicted"/>
<evidence type="ECO:0000313" key="3">
    <source>
        <dbReference type="Proteomes" id="UP001162905"/>
    </source>
</evidence>
<dbReference type="Gene3D" id="3.90.75.20">
    <property type="match status" value="1"/>
</dbReference>
<keyword evidence="2" id="KW-0540">Nuclease</keyword>
<dbReference type="InterPro" id="IPR010902">
    <property type="entry name" value="NUMOD4"/>
</dbReference>
<dbReference type="Pfam" id="PF07463">
    <property type="entry name" value="NUMOD4"/>
    <property type="match status" value="1"/>
</dbReference>
<dbReference type="SUPFAM" id="SSF54060">
    <property type="entry name" value="His-Me finger endonucleases"/>
    <property type="match status" value="1"/>
</dbReference>
<dbReference type="Proteomes" id="UP001162905">
    <property type="component" value="Unassembled WGS sequence"/>
</dbReference>
<evidence type="ECO:0000313" key="2">
    <source>
        <dbReference type="EMBL" id="MCF7545564.1"/>
    </source>
</evidence>
<feature type="domain" description="NUMOD4" evidence="1">
    <location>
        <begin position="2"/>
        <end position="42"/>
    </location>
</feature>
<dbReference type="GO" id="GO:0004519">
    <property type="term" value="F:endonuclease activity"/>
    <property type="evidence" value="ECO:0007669"/>
    <property type="project" value="UniProtKB-KW"/>
</dbReference>
<name>A0ABS9IDS0_9PSED</name>
<keyword evidence="2" id="KW-0255">Endonuclease</keyword>
<organism evidence="2 3">
    <name type="scientific">Pseudomonas petrae</name>
    <dbReference type="NCBI Taxonomy" id="2912190"/>
    <lineage>
        <taxon>Bacteria</taxon>
        <taxon>Pseudomonadati</taxon>
        <taxon>Pseudomonadota</taxon>
        <taxon>Gammaproteobacteria</taxon>
        <taxon>Pseudomonadales</taxon>
        <taxon>Pseudomonadaceae</taxon>
        <taxon>Pseudomonas</taxon>
    </lineage>
</organism>
<keyword evidence="2" id="KW-0378">Hydrolase</keyword>
<dbReference type="RefSeq" id="WP_237254865.1">
    <property type="nucleotide sequence ID" value="NZ_JAKJXH010000048.1"/>
</dbReference>
<dbReference type="InterPro" id="IPR044925">
    <property type="entry name" value="His-Me_finger_sf"/>
</dbReference>
<sequence>MKDVPNLEGYFATEDGEIVSVRSGSKRIIKQRLNDGYYVVTLAVSVGGLRQRHRLQAHRLILMAYAGLPAADRNIARHLNGQSTDNRSVNLAWGTAKDNAQDSIRHGTLGPGMKARRRKLTDVQVREIIARRKAGESSARLSIEFGVHEHYIPRLCSGKAWPCLAQA</sequence>
<keyword evidence="3" id="KW-1185">Reference proteome</keyword>
<reference evidence="2" key="1">
    <citation type="submission" date="2022-01" db="EMBL/GenBank/DDBJ databases">
        <title>Pseudomonas sp. nov. isolated from Antarctic regolith.</title>
        <authorList>
            <person name="Novakova D."/>
            <person name="Sedlar K."/>
        </authorList>
    </citation>
    <scope>NUCLEOTIDE SEQUENCE</scope>
    <source>
        <strain evidence="2">P2647</strain>
    </source>
</reference>